<sequence>MRIPIPRPPPKEFKFQENIHTYLYSAEPEVVFLALNLHPLIKEDIRRRFEQTAQERNEVFSIEDIKTVMRISLHSFANKSIMYAKYLVERKDGKQYTFTDADLKNLCTYDLPQLHAFTEERLEKRKEYMIVNGRIKEVMREHVRYHSKMDFEVALELGVEKLSITKPNDQLPGIENVPSNSLITEPEFGFIFKDDDGLKKIYRPNKSHKYSNNTLLKIKNTILRKKGTETVQAGPAETMIGQIDA</sequence>
<evidence type="ECO:0000313" key="2">
    <source>
        <dbReference type="Proteomes" id="UP001055879"/>
    </source>
</evidence>
<name>A0ACB8XNG2_ARCLA</name>
<reference evidence="2" key="1">
    <citation type="journal article" date="2022" name="Mol. Ecol. Resour.">
        <title>The genomes of chicory, endive, great burdock and yacon provide insights into Asteraceae palaeo-polyploidization history and plant inulin production.</title>
        <authorList>
            <person name="Fan W."/>
            <person name="Wang S."/>
            <person name="Wang H."/>
            <person name="Wang A."/>
            <person name="Jiang F."/>
            <person name="Liu H."/>
            <person name="Zhao H."/>
            <person name="Xu D."/>
            <person name="Zhang Y."/>
        </authorList>
    </citation>
    <scope>NUCLEOTIDE SEQUENCE [LARGE SCALE GENOMIC DNA]</scope>
    <source>
        <strain evidence="2">cv. Niubang</strain>
    </source>
</reference>
<dbReference type="Proteomes" id="UP001055879">
    <property type="component" value="Linkage Group LG16"/>
</dbReference>
<comment type="caution">
    <text evidence="1">The sequence shown here is derived from an EMBL/GenBank/DDBJ whole genome shotgun (WGS) entry which is preliminary data.</text>
</comment>
<gene>
    <name evidence="1" type="ORF">L6452_40807</name>
</gene>
<organism evidence="1 2">
    <name type="scientific">Arctium lappa</name>
    <name type="common">Greater burdock</name>
    <name type="synonym">Lappa major</name>
    <dbReference type="NCBI Taxonomy" id="4217"/>
    <lineage>
        <taxon>Eukaryota</taxon>
        <taxon>Viridiplantae</taxon>
        <taxon>Streptophyta</taxon>
        <taxon>Embryophyta</taxon>
        <taxon>Tracheophyta</taxon>
        <taxon>Spermatophyta</taxon>
        <taxon>Magnoliopsida</taxon>
        <taxon>eudicotyledons</taxon>
        <taxon>Gunneridae</taxon>
        <taxon>Pentapetalae</taxon>
        <taxon>asterids</taxon>
        <taxon>campanulids</taxon>
        <taxon>Asterales</taxon>
        <taxon>Asteraceae</taxon>
        <taxon>Carduoideae</taxon>
        <taxon>Cardueae</taxon>
        <taxon>Arctiinae</taxon>
        <taxon>Arctium</taxon>
    </lineage>
</organism>
<proteinExistence type="predicted"/>
<protein>
    <submittedName>
        <fullName evidence="1">Uncharacterized protein</fullName>
    </submittedName>
</protein>
<reference evidence="1 2" key="2">
    <citation type="journal article" date="2022" name="Mol. Ecol. Resour.">
        <title>The genomes of chicory, endive, great burdock and yacon provide insights into Asteraceae paleo-polyploidization history and plant inulin production.</title>
        <authorList>
            <person name="Fan W."/>
            <person name="Wang S."/>
            <person name="Wang H."/>
            <person name="Wang A."/>
            <person name="Jiang F."/>
            <person name="Liu H."/>
            <person name="Zhao H."/>
            <person name="Xu D."/>
            <person name="Zhang Y."/>
        </authorList>
    </citation>
    <scope>NUCLEOTIDE SEQUENCE [LARGE SCALE GENOMIC DNA]</scope>
    <source>
        <strain evidence="2">cv. Niubang</strain>
    </source>
</reference>
<dbReference type="EMBL" id="CM042062">
    <property type="protein sequence ID" value="KAI3669567.1"/>
    <property type="molecule type" value="Genomic_DNA"/>
</dbReference>
<keyword evidence="2" id="KW-1185">Reference proteome</keyword>
<accession>A0ACB8XNG2</accession>
<evidence type="ECO:0000313" key="1">
    <source>
        <dbReference type="EMBL" id="KAI3669567.1"/>
    </source>
</evidence>